<dbReference type="KEGG" id="mgot:MgSA37_00023"/>
<dbReference type="RefSeq" id="WP_096349255.1">
    <property type="nucleotide sequence ID" value="NZ_AP017313.1"/>
</dbReference>
<evidence type="ECO:0000313" key="2">
    <source>
        <dbReference type="Proteomes" id="UP000218263"/>
    </source>
</evidence>
<gene>
    <name evidence="1" type="ORF">MgSA37_00023</name>
</gene>
<dbReference type="AlphaFoldDB" id="A0A120MXP1"/>
<reference evidence="1 2" key="1">
    <citation type="submission" date="2015-12" db="EMBL/GenBank/DDBJ databases">
        <title>Genome sequence of Mucilaginibacter gotjawali.</title>
        <authorList>
            <person name="Lee J.S."/>
            <person name="Lee K.C."/>
            <person name="Kim K.K."/>
            <person name="Lee B.W."/>
        </authorList>
    </citation>
    <scope>NUCLEOTIDE SEQUENCE [LARGE SCALE GENOMIC DNA]</scope>
    <source>
        <strain evidence="1 2">SA3-7</strain>
    </source>
</reference>
<accession>A0A120MXP1</accession>
<dbReference type="Proteomes" id="UP000218263">
    <property type="component" value="Chromosome"/>
</dbReference>
<keyword evidence="2" id="KW-1185">Reference proteome</keyword>
<sequence>MLQRKLDKRSKYIFFLMNSVYYGFLISLGYGIISSLIVYFFANNEFSSYIKHFFISFNSFLTGGLAFGLTYQVYKTQNYIPEMISNVFEKHDLDSIPQYKEHNKRFHSVQRSMTIVTLHIVISFLLFYYAKFPFINQIPETFMVIFGCSLFGCGVYVGRKIFYVAQILQTIENIEFNDDIFSDNKLEGIAVYVNVITTFTVITTWLLIRSYYGGPFVFDSMFGRSIKIFMFYPAITALPVLVIFNYYPKVFIRKIYTRSINNKLNLLEETLRGKEKITEFEKIKYLSEVDKISQEELKNRLRLALNDLPLVITIIVMLINLFIQIK</sequence>
<proteinExistence type="predicted"/>
<dbReference type="EMBL" id="AP017313">
    <property type="protein sequence ID" value="BAU51874.1"/>
    <property type="molecule type" value="Genomic_DNA"/>
</dbReference>
<name>A0A120MXP1_9SPHI</name>
<evidence type="ECO:0000313" key="1">
    <source>
        <dbReference type="EMBL" id="BAU51874.1"/>
    </source>
</evidence>
<organism evidence="1 2">
    <name type="scientific">Mucilaginibacter gotjawali</name>
    <dbReference type="NCBI Taxonomy" id="1550579"/>
    <lineage>
        <taxon>Bacteria</taxon>
        <taxon>Pseudomonadati</taxon>
        <taxon>Bacteroidota</taxon>
        <taxon>Sphingobacteriia</taxon>
        <taxon>Sphingobacteriales</taxon>
        <taxon>Sphingobacteriaceae</taxon>
        <taxon>Mucilaginibacter</taxon>
    </lineage>
</organism>
<protein>
    <submittedName>
        <fullName evidence="1">Uncharacterized protein</fullName>
    </submittedName>
</protein>